<dbReference type="EMBL" id="JAACNH010000002">
    <property type="protein sequence ID" value="KAG8453039.1"/>
    <property type="molecule type" value="Genomic_DNA"/>
</dbReference>
<evidence type="ECO:0000313" key="3">
    <source>
        <dbReference type="Proteomes" id="UP000812440"/>
    </source>
</evidence>
<organism evidence="2 3">
    <name type="scientific">Hymenochirus boettgeri</name>
    <name type="common">Congo dwarf clawed frog</name>
    <dbReference type="NCBI Taxonomy" id="247094"/>
    <lineage>
        <taxon>Eukaryota</taxon>
        <taxon>Metazoa</taxon>
        <taxon>Chordata</taxon>
        <taxon>Craniata</taxon>
        <taxon>Vertebrata</taxon>
        <taxon>Euteleostomi</taxon>
        <taxon>Amphibia</taxon>
        <taxon>Batrachia</taxon>
        <taxon>Anura</taxon>
        <taxon>Pipoidea</taxon>
        <taxon>Pipidae</taxon>
        <taxon>Pipinae</taxon>
        <taxon>Hymenochirus</taxon>
    </lineage>
</organism>
<keyword evidence="1" id="KW-1133">Transmembrane helix</keyword>
<accession>A0A8T2K759</accession>
<dbReference type="OrthoDB" id="9907720at2759"/>
<feature type="transmembrane region" description="Helical" evidence="1">
    <location>
        <begin position="20"/>
        <end position="49"/>
    </location>
</feature>
<evidence type="ECO:0000256" key="1">
    <source>
        <dbReference type="SAM" id="Phobius"/>
    </source>
</evidence>
<evidence type="ECO:0000313" key="2">
    <source>
        <dbReference type="EMBL" id="KAG8453039.1"/>
    </source>
</evidence>
<reference evidence="2" key="1">
    <citation type="thesis" date="2020" institute="ProQuest LLC" country="789 East Eisenhower Parkway, Ann Arbor, MI, USA">
        <title>Comparative Genomics and Chromosome Evolution.</title>
        <authorList>
            <person name="Mudd A.B."/>
        </authorList>
    </citation>
    <scope>NUCLEOTIDE SEQUENCE</scope>
    <source>
        <strain evidence="2">Female2</strain>
        <tissue evidence="2">Blood</tissue>
    </source>
</reference>
<feature type="non-terminal residue" evidence="2">
    <location>
        <position position="1"/>
    </location>
</feature>
<gene>
    <name evidence="2" type="ORF">GDO86_004743</name>
</gene>
<dbReference type="Proteomes" id="UP000812440">
    <property type="component" value="Chromosome 2"/>
</dbReference>
<comment type="caution">
    <text evidence="2">The sequence shown here is derived from an EMBL/GenBank/DDBJ whole genome shotgun (WGS) entry which is preliminary data.</text>
</comment>
<proteinExistence type="predicted"/>
<dbReference type="AlphaFoldDB" id="A0A8T2K759"/>
<keyword evidence="1" id="KW-0472">Membrane</keyword>
<name>A0A8T2K759_9PIPI</name>
<keyword evidence="1" id="KW-0812">Transmembrane</keyword>
<keyword evidence="3" id="KW-1185">Reference proteome</keyword>
<sequence length="88" mass="9630">NCCDPGKEGDWQGTDAPRAVWLVTTLSSVLIFTTVVDLIGNLLVIISVLRNRKLRNSGKETGKVVFSVHQVSTKLYNWGGLLCPPGIY</sequence>
<protein>
    <submittedName>
        <fullName evidence="2">Uncharacterized protein</fullName>
    </submittedName>
</protein>